<dbReference type="CDD" id="cd23992">
    <property type="entry name" value="PBP_GOBP"/>
    <property type="match status" value="1"/>
</dbReference>
<dbReference type="GO" id="GO:0007608">
    <property type="term" value="P:sensory perception of smell"/>
    <property type="evidence" value="ECO:0007669"/>
    <property type="project" value="TreeGrafter"/>
</dbReference>
<feature type="chain" id="PRO_5006854985" evidence="2">
    <location>
        <begin position="27"/>
        <end position="162"/>
    </location>
</feature>
<evidence type="ECO:0000256" key="2">
    <source>
        <dbReference type="SAM" id="SignalP"/>
    </source>
</evidence>
<keyword evidence="1 2" id="KW-0732">Signal</keyword>
<dbReference type="PANTHER" id="PTHR11857">
    <property type="entry name" value="ODORANT BINDING PROTEIN-RELATED"/>
    <property type="match status" value="1"/>
</dbReference>
<gene>
    <name evidence="3" type="primary">RsOBP2</name>
</gene>
<reference evidence="3" key="1">
    <citation type="journal article" date="2016" name="PLoS ONE">
        <title>Caste-Specific and Sex-Specific Expression of Chemoreceptor Genes in a Termite.</title>
        <authorList>
            <person name="Mitaka Y."/>
            <person name="Kobayashi K."/>
            <person name="Mikheyev A."/>
            <person name="Tin M.M.Y."/>
            <person name="Watanabe Y."/>
            <person name="Matsuura K."/>
        </authorList>
    </citation>
    <scope>NUCLEOTIDE SEQUENCE</scope>
</reference>
<sequence>RVHGIFNMSQLCVYSVCCLALGLVSGKAVFSESPTSSELNNDLAVIRFCNLTSPISLESMNSVLVNRQLTAVENAEDFKCFLHCLYNRYNWMDEEGGFLLRNMKSSLEATRLDDLTADWIIFKCSAVHSSDRCERAFKFTQCFWDETKEFSDEEDSALYRIH</sequence>
<name>A0A0U5AXC6_9NEOP</name>
<evidence type="ECO:0000313" key="3">
    <source>
        <dbReference type="EMBL" id="BAU20270.1"/>
    </source>
</evidence>
<feature type="signal peptide" evidence="2">
    <location>
        <begin position="1"/>
        <end position="26"/>
    </location>
</feature>
<dbReference type="PANTHER" id="PTHR11857:SF48">
    <property type="entry name" value="GENERAL ODORANT-BINDING PROTEIN 57C-RELATED"/>
    <property type="match status" value="1"/>
</dbReference>
<dbReference type="GO" id="GO:0005615">
    <property type="term" value="C:extracellular space"/>
    <property type="evidence" value="ECO:0007669"/>
    <property type="project" value="TreeGrafter"/>
</dbReference>
<proteinExistence type="evidence at transcript level"/>
<dbReference type="Pfam" id="PF01395">
    <property type="entry name" value="PBP_GOBP"/>
    <property type="match status" value="1"/>
</dbReference>
<dbReference type="InterPro" id="IPR006170">
    <property type="entry name" value="PBP/GOBP"/>
</dbReference>
<feature type="non-terminal residue" evidence="3">
    <location>
        <position position="1"/>
    </location>
</feature>
<dbReference type="AlphaFoldDB" id="A0A0U5AXC6"/>
<evidence type="ECO:0000256" key="1">
    <source>
        <dbReference type="ARBA" id="ARBA00022729"/>
    </source>
</evidence>
<dbReference type="Gene3D" id="1.10.238.20">
    <property type="entry name" value="Pheromone/general odorant binding protein domain"/>
    <property type="match status" value="1"/>
</dbReference>
<dbReference type="GO" id="GO:0005549">
    <property type="term" value="F:odorant binding"/>
    <property type="evidence" value="ECO:0007669"/>
    <property type="project" value="InterPro"/>
</dbReference>
<dbReference type="EMBL" id="FX982944">
    <property type="protein sequence ID" value="BAU20270.1"/>
    <property type="molecule type" value="mRNA"/>
</dbReference>
<organism evidence="3">
    <name type="scientific">Reticulitermes speratus</name>
    <dbReference type="NCBI Taxonomy" id="60591"/>
    <lineage>
        <taxon>Eukaryota</taxon>
        <taxon>Metazoa</taxon>
        <taxon>Ecdysozoa</taxon>
        <taxon>Arthropoda</taxon>
        <taxon>Hexapoda</taxon>
        <taxon>Insecta</taxon>
        <taxon>Pterygota</taxon>
        <taxon>Neoptera</taxon>
        <taxon>Polyneoptera</taxon>
        <taxon>Dictyoptera</taxon>
        <taxon>Blattodea</taxon>
        <taxon>Blattoidea</taxon>
        <taxon>Termitoidae</taxon>
        <taxon>Rhinotermitidae</taxon>
        <taxon>Reticulitermes</taxon>
        <taxon>Frontotermes</taxon>
    </lineage>
</organism>
<dbReference type="SMART" id="SM00708">
    <property type="entry name" value="PhBP"/>
    <property type="match status" value="1"/>
</dbReference>
<dbReference type="InterPro" id="IPR036728">
    <property type="entry name" value="PBP_GOBP_sf"/>
</dbReference>
<protein>
    <submittedName>
        <fullName evidence="3">Putative odorant-binding protein</fullName>
    </submittedName>
</protein>
<dbReference type="SUPFAM" id="SSF47565">
    <property type="entry name" value="Insect pheromone/odorant-binding proteins"/>
    <property type="match status" value="1"/>
</dbReference>
<accession>A0A0U5AXC6</accession>